<organism evidence="6 7">
    <name type="scientific">Ruegeria haliotis</name>
    <dbReference type="NCBI Taxonomy" id="2747601"/>
    <lineage>
        <taxon>Bacteria</taxon>
        <taxon>Pseudomonadati</taxon>
        <taxon>Pseudomonadota</taxon>
        <taxon>Alphaproteobacteria</taxon>
        <taxon>Rhodobacterales</taxon>
        <taxon>Roseobacteraceae</taxon>
        <taxon>Ruegeria</taxon>
    </lineage>
</organism>
<keyword evidence="1" id="KW-0805">Transcription regulation</keyword>
<feature type="DNA-binding region" description="H-T-H motif" evidence="4">
    <location>
        <begin position="30"/>
        <end position="49"/>
    </location>
</feature>
<evidence type="ECO:0000256" key="2">
    <source>
        <dbReference type="ARBA" id="ARBA00023125"/>
    </source>
</evidence>
<reference evidence="6 7" key="1">
    <citation type="submission" date="2020-06" db="EMBL/GenBank/DDBJ databases">
        <authorList>
            <person name="Cao W.R."/>
        </authorList>
    </citation>
    <scope>NUCLEOTIDE SEQUENCE [LARGE SCALE GENOMIC DNA]</scope>
    <source>
        <strain evidence="6 7">B1Z28</strain>
    </source>
</reference>
<dbReference type="InterPro" id="IPR050109">
    <property type="entry name" value="HTH-type_TetR-like_transc_reg"/>
</dbReference>
<dbReference type="PROSITE" id="PS50977">
    <property type="entry name" value="HTH_TETR_2"/>
    <property type="match status" value="1"/>
</dbReference>
<sequence>MKDTSDDTRQKAILNSAFQAFSKYGFRKTSMDDIARGAGMSRPAVYLHYKNKEAIVRKLTELHYEEKTAVVTEALNGTGTISEIVTRAIHAQTEGMAAILASPHGLEMLDTTKSMSIDIVEQGEAKLADLYAAWLAREQAAGRVRLFESPEETAKTITVTLKGIKMTASGAEEFEKHTAQLAALIGAGLEIR</sequence>
<keyword evidence="2 4" id="KW-0238">DNA-binding</keyword>
<dbReference type="EMBL" id="JABXWT010000001">
    <property type="protein sequence ID" value="NVO54615.1"/>
    <property type="molecule type" value="Genomic_DNA"/>
</dbReference>
<keyword evidence="3" id="KW-0804">Transcription</keyword>
<comment type="caution">
    <text evidence="6">The sequence shown here is derived from an EMBL/GenBank/DDBJ whole genome shotgun (WGS) entry which is preliminary data.</text>
</comment>
<evidence type="ECO:0000313" key="6">
    <source>
        <dbReference type="EMBL" id="NVO54615.1"/>
    </source>
</evidence>
<evidence type="ECO:0000256" key="1">
    <source>
        <dbReference type="ARBA" id="ARBA00023015"/>
    </source>
</evidence>
<dbReference type="Gene3D" id="1.10.357.10">
    <property type="entry name" value="Tetracycline Repressor, domain 2"/>
    <property type="match status" value="1"/>
</dbReference>
<evidence type="ECO:0000313" key="7">
    <source>
        <dbReference type="Proteomes" id="UP000630805"/>
    </source>
</evidence>
<dbReference type="Gene3D" id="1.10.10.60">
    <property type="entry name" value="Homeodomain-like"/>
    <property type="match status" value="1"/>
</dbReference>
<proteinExistence type="predicted"/>
<dbReference type="PANTHER" id="PTHR30055">
    <property type="entry name" value="HTH-TYPE TRANSCRIPTIONAL REGULATOR RUTR"/>
    <property type="match status" value="1"/>
</dbReference>
<dbReference type="RefSeq" id="WP_176861599.1">
    <property type="nucleotide sequence ID" value="NZ_JABXWT010000001.1"/>
</dbReference>
<dbReference type="InterPro" id="IPR009057">
    <property type="entry name" value="Homeodomain-like_sf"/>
</dbReference>
<dbReference type="PRINTS" id="PR00455">
    <property type="entry name" value="HTHTETR"/>
</dbReference>
<dbReference type="PANTHER" id="PTHR30055:SF234">
    <property type="entry name" value="HTH-TYPE TRANSCRIPTIONAL REGULATOR BETI"/>
    <property type="match status" value="1"/>
</dbReference>
<dbReference type="InterPro" id="IPR001647">
    <property type="entry name" value="HTH_TetR"/>
</dbReference>
<dbReference type="SUPFAM" id="SSF46689">
    <property type="entry name" value="Homeodomain-like"/>
    <property type="match status" value="1"/>
</dbReference>
<gene>
    <name evidence="6" type="ORF">HW561_02280</name>
</gene>
<name>A0ABX2PKI0_9RHOB</name>
<dbReference type="Proteomes" id="UP000630805">
    <property type="component" value="Unassembled WGS sequence"/>
</dbReference>
<evidence type="ECO:0000256" key="3">
    <source>
        <dbReference type="ARBA" id="ARBA00023163"/>
    </source>
</evidence>
<feature type="domain" description="HTH tetR-type" evidence="5">
    <location>
        <begin position="7"/>
        <end position="67"/>
    </location>
</feature>
<accession>A0ABX2PKI0</accession>
<evidence type="ECO:0000259" key="5">
    <source>
        <dbReference type="PROSITE" id="PS50977"/>
    </source>
</evidence>
<protein>
    <submittedName>
        <fullName evidence="6">TetR/AcrR family transcriptional regulator</fullName>
    </submittedName>
</protein>
<evidence type="ECO:0000256" key="4">
    <source>
        <dbReference type="PROSITE-ProRule" id="PRU00335"/>
    </source>
</evidence>
<dbReference type="Pfam" id="PF00440">
    <property type="entry name" value="TetR_N"/>
    <property type="match status" value="1"/>
</dbReference>
<keyword evidence="7" id="KW-1185">Reference proteome</keyword>